<dbReference type="Gene3D" id="1.20.140.10">
    <property type="entry name" value="Butyryl-CoA Dehydrogenase, subunit A, domain 3"/>
    <property type="match status" value="1"/>
</dbReference>
<dbReference type="RefSeq" id="WP_014175715.1">
    <property type="nucleotide sequence ID" value="NC_016582.1"/>
</dbReference>
<feature type="compositionally biased region" description="Low complexity" evidence="6">
    <location>
        <begin position="400"/>
        <end position="422"/>
    </location>
</feature>
<dbReference type="InterPro" id="IPR006091">
    <property type="entry name" value="Acyl-CoA_Oxase/DH_mid-dom"/>
</dbReference>
<feature type="domain" description="Acyl-CoA oxidase/dehydrogenase middle" evidence="8">
    <location>
        <begin position="139"/>
        <end position="234"/>
    </location>
</feature>
<dbReference type="STRING" id="749414.SBI_03117"/>
<dbReference type="Pfam" id="PF00441">
    <property type="entry name" value="Acyl-CoA_dh_1"/>
    <property type="match status" value="1"/>
</dbReference>
<dbReference type="GO" id="GO:0050660">
    <property type="term" value="F:flavin adenine dinucleotide binding"/>
    <property type="evidence" value="ECO:0007669"/>
    <property type="project" value="InterPro"/>
</dbReference>
<evidence type="ECO:0000259" key="7">
    <source>
        <dbReference type="Pfam" id="PF00441"/>
    </source>
</evidence>
<evidence type="ECO:0000256" key="5">
    <source>
        <dbReference type="RuleBase" id="RU362125"/>
    </source>
</evidence>
<evidence type="ECO:0000313" key="10">
    <source>
        <dbReference type="Proteomes" id="UP000000377"/>
    </source>
</evidence>
<dbReference type="InterPro" id="IPR009100">
    <property type="entry name" value="AcylCoA_DH/oxidase_NM_dom_sf"/>
</dbReference>
<dbReference type="SUPFAM" id="SSF56645">
    <property type="entry name" value="Acyl-CoA dehydrogenase NM domain-like"/>
    <property type="match status" value="1"/>
</dbReference>
<evidence type="ECO:0000313" key="9">
    <source>
        <dbReference type="EMBL" id="ADI06238.1"/>
    </source>
</evidence>
<dbReference type="PANTHER" id="PTHR43884">
    <property type="entry name" value="ACYL-COA DEHYDROGENASE"/>
    <property type="match status" value="1"/>
</dbReference>
<evidence type="ECO:0000256" key="1">
    <source>
        <dbReference type="ARBA" id="ARBA00001974"/>
    </source>
</evidence>
<dbReference type="InterPro" id="IPR036250">
    <property type="entry name" value="AcylCo_DH-like_C"/>
</dbReference>
<keyword evidence="3 5" id="KW-0285">Flavoprotein</keyword>
<dbReference type="Gene3D" id="1.10.540.10">
    <property type="entry name" value="Acyl-CoA dehydrogenase/oxidase, N-terminal domain"/>
    <property type="match status" value="1"/>
</dbReference>
<dbReference type="SUPFAM" id="SSF47203">
    <property type="entry name" value="Acyl-CoA dehydrogenase C-terminal domain-like"/>
    <property type="match status" value="1"/>
</dbReference>
<dbReference type="EMBL" id="CP002047">
    <property type="protein sequence ID" value="ADI06238.1"/>
    <property type="molecule type" value="Genomic_DNA"/>
</dbReference>
<dbReference type="PANTHER" id="PTHR43884:SF12">
    <property type="entry name" value="ISOVALERYL-COA DEHYDROGENASE, MITOCHONDRIAL-RELATED"/>
    <property type="match status" value="1"/>
</dbReference>
<dbReference type="Gene3D" id="2.40.110.10">
    <property type="entry name" value="Butyryl-CoA Dehydrogenase, subunit A, domain 2"/>
    <property type="match status" value="1"/>
</dbReference>
<evidence type="ECO:0000256" key="3">
    <source>
        <dbReference type="ARBA" id="ARBA00022630"/>
    </source>
</evidence>
<evidence type="ECO:0000256" key="6">
    <source>
        <dbReference type="SAM" id="MobiDB-lite"/>
    </source>
</evidence>
<comment type="cofactor">
    <cofactor evidence="1 5">
        <name>FAD</name>
        <dbReference type="ChEBI" id="CHEBI:57692"/>
    </cofactor>
</comment>
<name>D7C6M1_STRBB</name>
<evidence type="ECO:0000256" key="4">
    <source>
        <dbReference type="ARBA" id="ARBA00022827"/>
    </source>
</evidence>
<feature type="domain" description="Acyl-CoA dehydrogenase/oxidase C-terminal" evidence="7">
    <location>
        <begin position="251"/>
        <end position="387"/>
    </location>
</feature>
<gene>
    <name evidence="9" type="primary">fadE13</name>
    <name evidence="9" type="ordered locus">SBI_03117</name>
</gene>
<dbReference type="Proteomes" id="UP000000377">
    <property type="component" value="Chromosome"/>
</dbReference>
<evidence type="ECO:0000256" key="2">
    <source>
        <dbReference type="ARBA" id="ARBA00009347"/>
    </source>
</evidence>
<dbReference type="PATRIC" id="fig|749414.3.peg.3237"/>
<dbReference type="HOGENOM" id="CLU_018204_3_6_11"/>
<dbReference type="AlphaFoldDB" id="D7C6M1"/>
<protein>
    <submittedName>
        <fullName evidence="9">Acyl-CoA dehydrogenase domain protein</fullName>
    </submittedName>
</protein>
<comment type="similarity">
    <text evidence="2 5">Belongs to the acyl-CoA dehydrogenase family.</text>
</comment>
<dbReference type="KEGG" id="sbh:SBI_03117"/>
<dbReference type="InterPro" id="IPR037069">
    <property type="entry name" value="AcylCoA_DH/ox_N_sf"/>
</dbReference>
<sequence length="422" mass="44332">MTALALDAEDPVLDAAHRRMRARAREVAPALREAALAIDADPARMDGHLDNPAFRLFRAMGIPERFQDERYRAEVKGLPRDFLAQMICSMELARGDAGAMFAGPAPALAGVVVRTLGDERQQAAFYERVADGVTWAFCAITEPQAGSDATRMQTALTPADPADRSGDLLLSGAKKYVGNGSRGGVGVVFAQTGTSPLSVRAALLELPAPGAHGEALDMIGLRGARISEMTFHEVPIARDRLLGGHLPATRRGMWGAVTAFYGARVQISATAVGLAAAVYDYVRAERGTPAPAERRALETAALRIAAAARLVHRTALLVEADQGRGDASALCKLEAVRLVGDVTRRLPALLGRGALLDHPLLEKWVRDAAALELMEGTGDIQRLRLAQDFARSGAVPAASDPVPAGGDPVPAGGDVVPAGEGG</sequence>
<dbReference type="GO" id="GO:0003995">
    <property type="term" value="F:acyl-CoA dehydrogenase activity"/>
    <property type="evidence" value="ECO:0007669"/>
    <property type="project" value="TreeGrafter"/>
</dbReference>
<keyword evidence="5" id="KW-0560">Oxidoreductase</keyword>
<evidence type="ECO:0000259" key="8">
    <source>
        <dbReference type="Pfam" id="PF02770"/>
    </source>
</evidence>
<accession>D7C6M1</accession>
<keyword evidence="10" id="KW-1185">Reference proteome</keyword>
<keyword evidence="4 5" id="KW-0274">FAD</keyword>
<proteinExistence type="inferred from homology"/>
<organism evidence="9 10">
    <name type="scientific">Streptomyces bingchenggensis (strain BCW-1)</name>
    <dbReference type="NCBI Taxonomy" id="749414"/>
    <lineage>
        <taxon>Bacteria</taxon>
        <taxon>Bacillati</taxon>
        <taxon>Actinomycetota</taxon>
        <taxon>Actinomycetes</taxon>
        <taxon>Kitasatosporales</taxon>
        <taxon>Streptomycetaceae</taxon>
        <taxon>Streptomyces</taxon>
    </lineage>
</organism>
<reference evidence="9 10" key="1">
    <citation type="journal article" date="2010" name="J. Bacteriol.">
        <title>Genome sequence of the milbemycin-producing bacterium Streptomyces bingchenggensis.</title>
        <authorList>
            <person name="Wang X.J."/>
            <person name="Yan Y.J."/>
            <person name="Zhang B."/>
            <person name="An J."/>
            <person name="Wang J.J."/>
            <person name="Tian J."/>
            <person name="Jiang L."/>
            <person name="Chen Y.H."/>
            <person name="Huang S.X."/>
            <person name="Yin M."/>
            <person name="Zhang J."/>
            <person name="Gao A.L."/>
            <person name="Liu C.X."/>
            <person name="Zhu Z.X."/>
            <person name="Xiang W.S."/>
        </authorList>
    </citation>
    <scope>NUCLEOTIDE SEQUENCE [LARGE SCALE GENOMIC DNA]</scope>
    <source>
        <strain evidence="9 10">BCW-1</strain>
    </source>
</reference>
<feature type="region of interest" description="Disordered" evidence="6">
    <location>
        <begin position="396"/>
        <end position="422"/>
    </location>
</feature>
<dbReference type="eggNOG" id="COG1960">
    <property type="taxonomic scope" value="Bacteria"/>
</dbReference>
<dbReference type="Pfam" id="PF02770">
    <property type="entry name" value="Acyl-CoA_dh_M"/>
    <property type="match status" value="1"/>
</dbReference>
<dbReference type="InterPro" id="IPR046373">
    <property type="entry name" value="Acyl-CoA_Oxase/DH_mid-dom_sf"/>
</dbReference>
<dbReference type="InterPro" id="IPR009075">
    <property type="entry name" value="AcylCo_DH/oxidase_C"/>
</dbReference>